<dbReference type="GO" id="GO:0005200">
    <property type="term" value="F:structural constituent of cytoskeleton"/>
    <property type="evidence" value="ECO:0007669"/>
    <property type="project" value="InterPro"/>
</dbReference>
<dbReference type="SUPFAM" id="SSF54236">
    <property type="entry name" value="Ubiquitin-like"/>
    <property type="match status" value="1"/>
</dbReference>
<dbReference type="SUPFAM" id="SSF47220">
    <property type="entry name" value="alpha-catenin/vinculin-like"/>
    <property type="match status" value="3"/>
</dbReference>
<dbReference type="Pfam" id="PF21865">
    <property type="entry name" value="TLN1-like_RS"/>
    <property type="match status" value="2"/>
</dbReference>
<dbReference type="Gene3D" id="3.10.20.90">
    <property type="entry name" value="Phosphatidylinositol 3-kinase Catalytic Subunit, Chain A, domain 1"/>
    <property type="match status" value="2"/>
</dbReference>
<dbReference type="InterPro" id="IPR054060">
    <property type="entry name" value="TLN1-like_RS"/>
</dbReference>
<dbReference type="SUPFAM" id="SSF109880">
    <property type="entry name" value="A middle domain of Talin 1"/>
    <property type="match status" value="1"/>
</dbReference>
<feature type="domain" description="FERM" evidence="5">
    <location>
        <begin position="87"/>
        <end position="422"/>
    </location>
</feature>
<dbReference type="InterPro" id="IPR057346">
    <property type="entry name" value="Talin1/2_VBS2"/>
</dbReference>
<dbReference type="CDD" id="cd14473">
    <property type="entry name" value="FERM_B-lobe"/>
    <property type="match status" value="1"/>
</dbReference>
<dbReference type="GO" id="GO:0030036">
    <property type="term" value="P:actin cytoskeleton organization"/>
    <property type="evidence" value="ECO:0007669"/>
    <property type="project" value="TreeGrafter"/>
</dbReference>
<organism evidence="7 8">
    <name type="scientific">Acrobeloides nanus</name>
    <dbReference type="NCBI Taxonomy" id="290746"/>
    <lineage>
        <taxon>Eukaryota</taxon>
        <taxon>Metazoa</taxon>
        <taxon>Ecdysozoa</taxon>
        <taxon>Nematoda</taxon>
        <taxon>Chromadorea</taxon>
        <taxon>Rhabditida</taxon>
        <taxon>Tylenchina</taxon>
        <taxon>Cephalobomorpha</taxon>
        <taxon>Cephaloboidea</taxon>
        <taxon>Cephalobidae</taxon>
        <taxon>Acrobeloides</taxon>
    </lineage>
</organism>
<dbReference type="InterPro" id="IPR019749">
    <property type="entry name" value="Band_41_domain"/>
</dbReference>
<dbReference type="PROSITE" id="PS00660">
    <property type="entry name" value="FERM_1"/>
    <property type="match status" value="1"/>
</dbReference>
<dbReference type="InterPro" id="IPR035964">
    <property type="entry name" value="I/LWEQ_dom_sf"/>
</dbReference>
<dbReference type="SMART" id="SM01244">
    <property type="entry name" value="IRS"/>
    <property type="match status" value="1"/>
</dbReference>
<dbReference type="GO" id="GO:0005925">
    <property type="term" value="C:focal adhesion"/>
    <property type="evidence" value="ECO:0007669"/>
    <property type="project" value="InterPro"/>
</dbReference>
<feature type="coiled-coil region" evidence="4">
    <location>
        <begin position="1060"/>
        <end position="1106"/>
    </location>
</feature>
<dbReference type="InterPro" id="IPR049108">
    <property type="entry name" value="Talin_R4"/>
</dbReference>
<dbReference type="WBParaSite" id="ACRNAN_scaffold2536.g28133.t1">
    <property type="protein sequence ID" value="ACRNAN_scaffold2536.g28133.t1"/>
    <property type="gene ID" value="ACRNAN_scaffold2536.g28133"/>
</dbReference>
<proteinExistence type="predicted"/>
<dbReference type="GO" id="GO:0005856">
    <property type="term" value="C:cytoskeleton"/>
    <property type="evidence" value="ECO:0007669"/>
    <property type="project" value="UniProtKB-SubCell"/>
</dbReference>
<dbReference type="InterPro" id="IPR035963">
    <property type="entry name" value="FERM_2"/>
</dbReference>
<evidence type="ECO:0000259" key="5">
    <source>
        <dbReference type="PROSITE" id="PS50057"/>
    </source>
</evidence>
<dbReference type="Pfam" id="PF21896">
    <property type="entry name" value="Talin_IBS2B"/>
    <property type="match status" value="2"/>
</dbReference>
<dbReference type="InterPro" id="IPR015009">
    <property type="entry name" value="Vinculin-bd_dom"/>
</dbReference>
<dbReference type="GO" id="GO:0098609">
    <property type="term" value="P:cell-cell adhesion"/>
    <property type="evidence" value="ECO:0007669"/>
    <property type="project" value="TreeGrafter"/>
</dbReference>
<dbReference type="PANTHER" id="PTHR19981:SF1">
    <property type="entry name" value="RHEA, ISOFORM B"/>
    <property type="match status" value="1"/>
</dbReference>
<dbReference type="InterPro" id="IPR037438">
    <property type="entry name" value="Talin1/2-RS"/>
</dbReference>
<dbReference type="InterPro" id="IPR002558">
    <property type="entry name" value="ILWEQ_dom"/>
</dbReference>
<dbReference type="InterPro" id="IPR011993">
    <property type="entry name" value="PH-like_dom_sf"/>
</dbReference>
<dbReference type="PANTHER" id="PTHR19981">
    <property type="entry name" value="TALIN"/>
    <property type="match status" value="1"/>
</dbReference>
<dbReference type="GO" id="GO:0005178">
    <property type="term" value="F:integrin binding"/>
    <property type="evidence" value="ECO:0007669"/>
    <property type="project" value="TreeGrafter"/>
</dbReference>
<dbReference type="Pfam" id="PF08913">
    <property type="entry name" value="VBS"/>
    <property type="match status" value="1"/>
</dbReference>
<dbReference type="PROSITE" id="PS50945">
    <property type="entry name" value="I_LWEQ"/>
    <property type="match status" value="1"/>
</dbReference>
<keyword evidence="2" id="KW-0963">Cytoplasm</keyword>
<dbReference type="Gene3D" id="2.30.29.30">
    <property type="entry name" value="Pleckstrin-homology domain (PH domain)/Phosphotyrosine-binding domain (PTB)"/>
    <property type="match status" value="1"/>
</dbReference>
<evidence type="ECO:0000313" key="7">
    <source>
        <dbReference type="Proteomes" id="UP000887540"/>
    </source>
</evidence>
<comment type="subcellular location">
    <subcellularLocation>
        <location evidence="1">Cytoplasm</location>
        <location evidence="1">Cytoskeleton</location>
    </subcellularLocation>
</comment>
<dbReference type="GO" id="GO:0005737">
    <property type="term" value="C:cytoplasm"/>
    <property type="evidence" value="ECO:0007669"/>
    <property type="project" value="TreeGrafter"/>
</dbReference>
<dbReference type="CDD" id="cd10569">
    <property type="entry name" value="FERM_C_Talin"/>
    <property type="match status" value="1"/>
</dbReference>
<sequence>MGVLTLNIEFKEKGIKKTMQFEPSTVVYDACRLIKDKVGSLSGNANDYGLFRVEDDPSKCVWMENGRTLEYYLIRNGDTLEYKNKVRKLKIRTLDGGAVKSLYVDESQPVGQLMIVICSKMGISNYEEYSLVRGGGDLTDGKEWKSKSTISLEERERKSKKGDSGFMNTIGRKKEKEIQQLRAKLHTDEEIQWVDQSKTLREQNIQEDEELVLRRKFFFSDTNVDTRDPVQLNLLYLQCRDGVLKGLHPVSRDTAIKLAALQCYIEYGPFQDGVQRSLNVKELLPKEYAKAKEHEKNIVADYKELIYEDSAAPKKKYCQICQSLPTYGVTFFLVKEKVTGKNRLVPRLLGVNKESVLRVDEKTKEILKEWPLEQVRRWAASPKTFTLDFGDYQDGYYSVQTQDGEKIAQLIAGYIDIILKKKRVVDHLGIEGDEGSTMLEDVVAPAKATLIAHGELGKGYAEDGRIALPGVLRTAAGTPGAGPYNGAQYGAVSGMIIAQELPKGERVRYVESQERSQRALIGTIEATIRAVEEAEVEIEKPPEIQLPKFDDAASRKWRETRVEVEKEAVGDRLALMGAATAEVVQLTAIPEEADHRVGTAIATIGSNLPEMGRGVRELAALMHDEHRAGDLIDAARKLCGAFGNFLEKVHPESREKRTNVLSAASRVGELSHEVINTMEEQTIEDRVFHDQLIQRAKNVATSTAQLVLKAKTISADCEQPALQEKVIQSATQCAFATSQLVACARIVAPTIETKSCQEQLTSAAKQVSRAVEELLVDANGACQRSISGRGEQSYTDIHEAARQVTSALDDLLDHVKLSPKSLRQVTEENYNYEEIMRSSNRLLTHQGPPQDLVRQSDSVIRQSRILVERMEQEAEVAPEQRDKLLSAARTVAQATSDMIDATKECQSRPQSVETQMALKSATEKLVHVTSEATSERQARQIMQSLETKAKEASASATQTIAAANAVQPYLRDREAPMTRTVTETLIIECTETAERVPPVIGSIKESQAAQSASDKFRAQSSLIRDTSQLITPATRLVEAARRTTPIVTDQNMAQRLHSTSQELSTKVAELRVALSNAQQLNFDLQLEHSEDLIRELDRELQEIGRSARSGQLHPLPGETTERASSNLINAARQVSSSLAQLISAANADDRQHIGASAVESAQSLRTFTKSIHEVCATRKDAPIENLIVNARSVVHDSGRVFDRVRERAAPQILDEVGRTVATSLRQTLSCLPDNVVIERAIEQIRGAGAGVTTHEPIDLRIAATKLIEAGSDLVVKVRAPEQAGAVNVFVKSYTDFHTAVSQLIQSEPNEQQRMAVAQSLDISRDEATNVLVRFRSAAAEPTSVAQTQALTQSTRALADVVNVIVDRVSRESPWARECDNALRQIESYRHILDQALLPVNQNGFYESLESVTEQAKLLGEGMTGIARHARSEDTRSLCDSVRVAADAVCGLAEGAAQSAYLIGAGETRSQPGKAPIVDTIKADRSIKVIKQLSERIQHGTYTHGQLLDDANEIARHTSNLVSTCREASQKATDIPNVANVRKQFVNCGSEVARSTASLINAVKQIDQAFTEKNKIECTQRAQELYSAAEHLEAFIDNPDFGPVPAKISPAGLQAQQPVLQSGRQMLDASCEMIRTAKALAVSPKDAPTWQRLADNSRVVSESIKRLVSAIRDEAPGQADLDAAIHRLNQMNQQIAEMQLAAMQQQLPRSTITEERVHQQILHASQSLVDRIEPLRNAAISHAEEIGHTVREHMLAMEPLVQSAIQAASLTYESHAQAALFDQAKTVVEAETQMMFATKDSGGNPKARELHTIVEESAVQLREAVTDLQRTVKMLESEAGVIHSMVDTISRSIAMADQTQQVRAGDSFADAQTRMVNALEEISRIAKDMPLTDAKDLGRLSLALSTAYQQVANDSAIAVNLLTSPTVSQKLRVAVQRLGTACIDLVKAAGQRRAHPEDERIRQELSQHSAIVVERVREVLAALQEGSRGTQACINAANTVSGIIGDLDTTIMFATSGSLNPARGAPDFGNHRETILKTAKALVEDTKALVAGAASNQEQLAVAAQNAVRTIVQLSDAVKNGAASLSGDSAESQVLVIHAVRDVAAALSNLIQATKNASGRHPQDPAMNNLKEAAKVMVTNVSGLLKTVKTVEDTSQRGAQALEAAINAIELAVRQYDNNEAPGRGTATPEEVIRATRSVTQATAKAAGAAGTLQQEQIIAASNMARQSVSDLLTTTRAVAFSAENADLKYKTLNAGRDVALQVKHLLSTLYILSSRPDDRQAKNALLYASREVAKAVGELANCSEQLKGDTWTHQEDATAIAENELLGAANSIEAAAVKLAQLRPRQVHVSPNVDENLPFDEQILSAAKSIANAVQTLVKAACSAQRELVLQGRLDPKPVLHTEDYQWSEGLISAARMVAAAVHQLCEAANGLVQGHSAEEKLISAAKQVASSTAHLLVACRVKADIDSRAMQRLQSAGHAVKTATEHLVIAARQAIPEDERTLVISQRMVTGIAQVMDAQEAVIRKEKELVEARNRLAQIHKSRYDGRSSASPDL</sequence>
<dbReference type="Proteomes" id="UP000887540">
    <property type="component" value="Unplaced"/>
</dbReference>
<dbReference type="InterPro" id="IPR014352">
    <property type="entry name" value="FERM/acyl-CoA-bd_prot_sf"/>
</dbReference>
<dbReference type="InterPro" id="IPR002404">
    <property type="entry name" value="IRS_PTB"/>
</dbReference>
<dbReference type="Pfam" id="PF02174">
    <property type="entry name" value="IRS"/>
    <property type="match status" value="1"/>
</dbReference>
<evidence type="ECO:0000256" key="4">
    <source>
        <dbReference type="SAM" id="Coils"/>
    </source>
</evidence>
<dbReference type="InterPro" id="IPR036476">
    <property type="entry name" value="Talin_cent_sf"/>
</dbReference>
<dbReference type="CDD" id="cd12150">
    <property type="entry name" value="talin-RS"/>
    <property type="match status" value="1"/>
</dbReference>
<dbReference type="Pfam" id="PF01608">
    <property type="entry name" value="I_LWEQ"/>
    <property type="match status" value="1"/>
</dbReference>
<dbReference type="InterPro" id="IPR019748">
    <property type="entry name" value="FERM_central"/>
</dbReference>
<name>A0A914DHK6_9BILA</name>
<dbReference type="InterPro" id="IPR000299">
    <property type="entry name" value="FERM_domain"/>
</dbReference>
<evidence type="ECO:0000259" key="6">
    <source>
        <dbReference type="PROSITE" id="PS50945"/>
    </source>
</evidence>
<dbReference type="Pfam" id="PF25177">
    <property type="entry name" value="Talin_VBS2"/>
    <property type="match status" value="1"/>
</dbReference>
<dbReference type="InterPro" id="IPR036723">
    <property type="entry name" value="Alpha-catenin/vinculin-like_sf"/>
</dbReference>
<feature type="domain" description="I/LWEQ" evidence="6">
    <location>
        <begin position="2309"/>
        <end position="2548"/>
    </location>
</feature>
<dbReference type="Gene3D" id="1.20.1410.10">
    <property type="entry name" value="I/LWEQ domain"/>
    <property type="match status" value="1"/>
</dbReference>
<dbReference type="Gene3D" id="1.20.80.10">
    <property type="match status" value="1"/>
</dbReference>
<dbReference type="Pfam" id="PF21692">
    <property type="entry name" value="Talin_R4"/>
    <property type="match status" value="2"/>
</dbReference>
<evidence type="ECO:0000256" key="1">
    <source>
        <dbReference type="ARBA" id="ARBA00004245"/>
    </source>
</evidence>
<dbReference type="GO" id="GO:0001726">
    <property type="term" value="C:ruffle"/>
    <property type="evidence" value="ECO:0007669"/>
    <property type="project" value="InterPro"/>
</dbReference>
<dbReference type="Gene3D" id="1.20.120.230">
    <property type="entry name" value="Alpha-catenin/vinculin-like"/>
    <property type="match status" value="4"/>
</dbReference>
<dbReference type="FunFam" id="1.20.1410.10:FF:000001">
    <property type="entry name" value="Talin 2"/>
    <property type="match status" value="1"/>
</dbReference>
<accession>A0A914DHK6</accession>
<dbReference type="FunFam" id="2.30.29.30:FF:000028">
    <property type="entry name" value="Talin 2"/>
    <property type="match status" value="1"/>
</dbReference>
<dbReference type="GO" id="GO:0005886">
    <property type="term" value="C:plasma membrane"/>
    <property type="evidence" value="ECO:0007669"/>
    <property type="project" value="TreeGrafter"/>
</dbReference>
<dbReference type="Gene3D" id="1.20.1420.10">
    <property type="entry name" value="Talin, central domain"/>
    <property type="match status" value="7"/>
</dbReference>
<dbReference type="PROSITE" id="PS50057">
    <property type="entry name" value="FERM_3"/>
    <property type="match status" value="1"/>
</dbReference>
<dbReference type="SUPFAM" id="SSF109885">
    <property type="entry name" value="I/LWEQ domain"/>
    <property type="match status" value="4"/>
</dbReference>
<dbReference type="InterPro" id="IPR015224">
    <property type="entry name" value="Talin_cent"/>
</dbReference>
<keyword evidence="7" id="KW-1185">Reference proteome</keyword>
<reference evidence="8" key="1">
    <citation type="submission" date="2022-11" db="UniProtKB">
        <authorList>
            <consortium name="WormBaseParasite"/>
        </authorList>
    </citation>
    <scope>IDENTIFICATION</scope>
</reference>
<evidence type="ECO:0000313" key="8">
    <source>
        <dbReference type="WBParaSite" id="ACRNAN_scaffold2536.g28133.t1"/>
    </source>
</evidence>
<dbReference type="Pfam" id="PF09141">
    <property type="entry name" value="Talin_middle"/>
    <property type="match status" value="1"/>
</dbReference>
<dbReference type="SUPFAM" id="SSF47031">
    <property type="entry name" value="Second domain of FERM"/>
    <property type="match status" value="1"/>
</dbReference>
<dbReference type="InterPro" id="IPR019747">
    <property type="entry name" value="FERM_CS"/>
</dbReference>
<dbReference type="SMART" id="SM00295">
    <property type="entry name" value="B41"/>
    <property type="match status" value="1"/>
</dbReference>
<dbReference type="GO" id="GO:0051015">
    <property type="term" value="F:actin filament binding"/>
    <property type="evidence" value="ECO:0007669"/>
    <property type="project" value="InterPro"/>
</dbReference>
<dbReference type="SMART" id="SM00307">
    <property type="entry name" value="ILWEQ"/>
    <property type="match status" value="1"/>
</dbReference>
<dbReference type="InterPro" id="IPR032425">
    <property type="entry name" value="FERM_f0"/>
</dbReference>
<dbReference type="InterPro" id="IPR054082">
    <property type="entry name" value="Talin_IBS2B"/>
</dbReference>
<dbReference type="CDD" id="cd17090">
    <property type="entry name" value="FERM_F1_TLN"/>
    <property type="match status" value="1"/>
</dbReference>
<dbReference type="InterPro" id="IPR029071">
    <property type="entry name" value="Ubiquitin-like_domsf"/>
</dbReference>
<protein>
    <submittedName>
        <fullName evidence="8">Talin</fullName>
    </submittedName>
</protein>
<dbReference type="CDD" id="cd17089">
    <property type="entry name" value="FERM_F0_TLN"/>
    <property type="match status" value="1"/>
</dbReference>
<dbReference type="SUPFAM" id="SSF50729">
    <property type="entry name" value="PH domain-like"/>
    <property type="match status" value="1"/>
</dbReference>
<keyword evidence="4" id="KW-0175">Coiled coil</keyword>
<evidence type="ECO:0000256" key="3">
    <source>
        <dbReference type="ARBA" id="ARBA00023212"/>
    </source>
</evidence>
<evidence type="ECO:0000256" key="2">
    <source>
        <dbReference type="ARBA" id="ARBA00022490"/>
    </source>
</evidence>
<dbReference type="Pfam" id="PF16511">
    <property type="entry name" value="FERM_f0"/>
    <property type="match status" value="1"/>
</dbReference>
<keyword evidence="3" id="KW-0206">Cytoskeleton</keyword>